<gene>
    <name evidence="3" type="ORF">ASIM_LOCUS18805</name>
</gene>
<name>A0A0M3KEK8_ANISI</name>
<dbReference type="Pfam" id="PF04870">
    <property type="entry name" value="Moulting_cycle"/>
    <property type="match status" value="1"/>
</dbReference>
<sequence>MDQNGDDQLGRSLRDPNQEILDEQANLHNQGQGTEALLSVPNALNSIPNPDYRQWMSFILEMSGVPDAIEKTHHYQMVEVMGSLDKSPKAIDGQPMYFNKENISKIVGDHERRRIELFDGLQSNLTEKQAAGGSEGEADESERVIGLDPDSPRRRSKRATILSPVFMTNIINNGAAISAPIVLSPIALTPVINSPSIYGTVILSPVVLTPLILSPKIFAPVILSPVNLLPIVLSPLAFDPFILSPGALVPLILSPLLFDPFIFSSEALTPVVLSPLAFSPFIFNPNYMAPVILSPFIFTPLLFSPPYVTALVLSPYAFSPLINSTGKDVSIILSPSAFS</sequence>
<evidence type="ECO:0000313" key="5">
    <source>
        <dbReference type="WBParaSite" id="ASIM_0001941601-mRNA-1"/>
    </source>
</evidence>
<evidence type="ECO:0000256" key="2">
    <source>
        <dbReference type="SAM" id="Phobius"/>
    </source>
</evidence>
<feature type="transmembrane region" description="Helical" evidence="2">
    <location>
        <begin position="195"/>
        <end position="214"/>
    </location>
</feature>
<feature type="transmembrane region" description="Helical" evidence="2">
    <location>
        <begin position="161"/>
        <end position="183"/>
    </location>
</feature>
<dbReference type="InterPro" id="IPR006954">
    <property type="entry name" value="Mlt-10-like"/>
</dbReference>
<evidence type="ECO:0000313" key="4">
    <source>
        <dbReference type="Proteomes" id="UP000267096"/>
    </source>
</evidence>
<dbReference type="PANTHER" id="PTHR21523:SF37">
    <property type="entry name" value="MLT-TEN (MLT-10) RELATED"/>
    <property type="match status" value="1"/>
</dbReference>
<keyword evidence="2" id="KW-1133">Transmembrane helix</keyword>
<dbReference type="PANTHER" id="PTHR21523">
    <property type="match status" value="1"/>
</dbReference>
<feature type="compositionally biased region" description="Basic and acidic residues" evidence="1">
    <location>
        <begin position="141"/>
        <end position="153"/>
    </location>
</feature>
<feature type="transmembrane region" description="Helical" evidence="2">
    <location>
        <begin position="295"/>
        <end position="318"/>
    </location>
</feature>
<proteinExistence type="predicted"/>
<feature type="transmembrane region" description="Helical" evidence="2">
    <location>
        <begin position="226"/>
        <end position="249"/>
    </location>
</feature>
<reference evidence="3 4" key="2">
    <citation type="submission" date="2018-11" db="EMBL/GenBank/DDBJ databases">
        <authorList>
            <consortium name="Pathogen Informatics"/>
        </authorList>
    </citation>
    <scope>NUCLEOTIDE SEQUENCE [LARGE SCALE GENOMIC DNA]</scope>
</reference>
<evidence type="ECO:0000313" key="3">
    <source>
        <dbReference type="EMBL" id="VDK66265.1"/>
    </source>
</evidence>
<keyword evidence="2" id="KW-0812">Transmembrane</keyword>
<organism evidence="5">
    <name type="scientific">Anisakis simplex</name>
    <name type="common">Herring worm</name>
    <dbReference type="NCBI Taxonomy" id="6269"/>
    <lineage>
        <taxon>Eukaryota</taxon>
        <taxon>Metazoa</taxon>
        <taxon>Ecdysozoa</taxon>
        <taxon>Nematoda</taxon>
        <taxon>Chromadorea</taxon>
        <taxon>Rhabditida</taxon>
        <taxon>Spirurina</taxon>
        <taxon>Ascaridomorpha</taxon>
        <taxon>Ascaridoidea</taxon>
        <taxon>Anisakidae</taxon>
        <taxon>Anisakis</taxon>
        <taxon>Anisakis simplex complex</taxon>
    </lineage>
</organism>
<evidence type="ECO:0000256" key="1">
    <source>
        <dbReference type="SAM" id="MobiDB-lite"/>
    </source>
</evidence>
<dbReference type="AlphaFoldDB" id="A0A0M3KEK8"/>
<feature type="region of interest" description="Disordered" evidence="1">
    <location>
        <begin position="126"/>
        <end position="155"/>
    </location>
</feature>
<reference evidence="5" key="1">
    <citation type="submission" date="2017-02" db="UniProtKB">
        <authorList>
            <consortium name="WormBaseParasite"/>
        </authorList>
    </citation>
    <scope>IDENTIFICATION</scope>
</reference>
<protein>
    <submittedName>
        <fullName evidence="5">Gag-pol polyprotein</fullName>
    </submittedName>
</protein>
<keyword evidence="4" id="KW-1185">Reference proteome</keyword>
<accession>A0A0M3KEK8</accession>
<dbReference type="EMBL" id="UYRR01036116">
    <property type="protein sequence ID" value="VDK66265.1"/>
    <property type="molecule type" value="Genomic_DNA"/>
</dbReference>
<dbReference type="WBParaSite" id="ASIM_0001941601-mRNA-1">
    <property type="protein sequence ID" value="ASIM_0001941601-mRNA-1"/>
    <property type="gene ID" value="ASIM_0001941601"/>
</dbReference>
<dbReference type="OrthoDB" id="5917548at2759"/>
<feature type="transmembrane region" description="Helical" evidence="2">
    <location>
        <begin position="261"/>
        <end position="283"/>
    </location>
</feature>
<dbReference type="Proteomes" id="UP000267096">
    <property type="component" value="Unassembled WGS sequence"/>
</dbReference>
<keyword evidence="2" id="KW-0472">Membrane</keyword>